<feature type="signal peptide" evidence="6">
    <location>
        <begin position="1"/>
        <end position="21"/>
    </location>
</feature>
<dbReference type="AlphaFoldDB" id="A0A074MCM5"/>
<sequence length="543" mass="60405">MMNKKWIGTAMAAVFMGSVLVGCGSSNEASGQGDNSPQELHLTMGDDLPTSDIALATDQYSFNILSNTMEGFVRLDKDGKAVPGMASSWEISPDGKTYTFHLRDAKWSNGDPVTAGDFVYSWKRTLDPKTASQYAFMLKTVKGANEYNTGKGSADEVGIQAKDDKTVVVTLNNPTPYFLNQMAFPTFFPLDQKFVESKGKDFGTSVETSLSNGPFKISDWVHETSVNIAKNDTYWDAKTVKLSKVSFDVVKDTSAAVNMYEAGQIDRVGLVRDFIDQYKDRKDEYSVQNELTNGYLIFNPAVKGLENSKIRTALTWAVDRDMYADIIYHNGTKGATGFVPDGTSDSAGGEFRKTAGDTLTKHTDAEVKQMLEDGLKEAGMTANDLKLKLLVDDSDVAKKAGEFLKEQWRTKLGVNVDIENVPFKLRLEREKKQDYTISVTLWGADYNDPMTFLDMFVTKNEFNSVSYSNPEYDKLINSAKVTADPKQRAQELVEAEKLLMKDMPIGPIFFRGKAFATKPYVKDLVAFPFGVDYELKNTYIEGK</sequence>
<keyword evidence="9" id="KW-1185">Reference proteome</keyword>
<keyword evidence="5" id="KW-0571">Peptide transport</keyword>
<dbReference type="eggNOG" id="COG4166">
    <property type="taxonomic scope" value="Bacteria"/>
</dbReference>
<keyword evidence="5" id="KW-0653">Protein transport</keyword>
<proteinExistence type="inferred from homology"/>
<dbReference type="GO" id="GO:0030288">
    <property type="term" value="C:outer membrane-bounded periplasmic space"/>
    <property type="evidence" value="ECO:0007669"/>
    <property type="project" value="UniProtKB-ARBA"/>
</dbReference>
<dbReference type="EMBL" id="JMIR01000010">
    <property type="protein sequence ID" value="KEO83602.1"/>
    <property type="molecule type" value="Genomic_DNA"/>
</dbReference>
<dbReference type="PROSITE" id="PS51257">
    <property type="entry name" value="PROKAR_LIPOPROTEIN"/>
    <property type="match status" value="1"/>
</dbReference>
<evidence type="ECO:0000256" key="4">
    <source>
        <dbReference type="ARBA" id="ARBA00022729"/>
    </source>
</evidence>
<protein>
    <recommendedName>
        <fullName evidence="7">Solute-binding protein family 5 domain-containing protein</fullName>
    </recommendedName>
</protein>
<dbReference type="FunFam" id="3.10.105.10:FF:000001">
    <property type="entry name" value="Oligopeptide ABC transporter, oligopeptide-binding protein"/>
    <property type="match status" value="1"/>
</dbReference>
<evidence type="ECO:0000256" key="6">
    <source>
        <dbReference type="SAM" id="SignalP"/>
    </source>
</evidence>
<reference evidence="8 9" key="1">
    <citation type="journal article" date="2013" name="Int. J. Syst. Evol. Microbiol.">
        <title>Tumebacillus flagellatus sp. nov., an alpha-amylase/pullulanase-producing bacterium isolated from cassava wastewater.</title>
        <authorList>
            <person name="Wang Q."/>
            <person name="Xie N."/>
            <person name="Qin Y."/>
            <person name="Shen N."/>
            <person name="Zhu J."/>
            <person name="Mi H."/>
            <person name="Huang R."/>
        </authorList>
    </citation>
    <scope>NUCLEOTIDE SEQUENCE [LARGE SCALE GENOMIC DNA]</scope>
    <source>
        <strain evidence="8 9">GST4</strain>
    </source>
</reference>
<dbReference type="CDD" id="cd08504">
    <property type="entry name" value="PBP2_OppA"/>
    <property type="match status" value="1"/>
</dbReference>
<evidence type="ECO:0000313" key="9">
    <source>
        <dbReference type="Proteomes" id="UP000027931"/>
    </source>
</evidence>
<dbReference type="Pfam" id="PF00496">
    <property type="entry name" value="SBP_bac_5"/>
    <property type="match status" value="1"/>
</dbReference>
<dbReference type="PANTHER" id="PTHR30290:SF10">
    <property type="entry name" value="PERIPLASMIC OLIGOPEPTIDE-BINDING PROTEIN-RELATED"/>
    <property type="match status" value="1"/>
</dbReference>
<evidence type="ECO:0000256" key="5">
    <source>
        <dbReference type="ARBA" id="ARBA00022856"/>
    </source>
</evidence>
<dbReference type="Gene3D" id="3.40.190.10">
    <property type="entry name" value="Periplasmic binding protein-like II"/>
    <property type="match status" value="1"/>
</dbReference>
<gene>
    <name evidence="8" type="ORF">EL26_09325</name>
</gene>
<comment type="caution">
    <text evidence="8">The sequence shown here is derived from an EMBL/GenBank/DDBJ whole genome shotgun (WGS) entry which is preliminary data.</text>
</comment>
<name>A0A074MCM5_9BACL</name>
<keyword evidence="3" id="KW-0813">Transport</keyword>
<evidence type="ECO:0000256" key="2">
    <source>
        <dbReference type="ARBA" id="ARBA00005695"/>
    </source>
</evidence>
<dbReference type="GO" id="GO:0015833">
    <property type="term" value="P:peptide transport"/>
    <property type="evidence" value="ECO:0007669"/>
    <property type="project" value="UniProtKB-KW"/>
</dbReference>
<dbReference type="GO" id="GO:0043190">
    <property type="term" value="C:ATP-binding cassette (ABC) transporter complex"/>
    <property type="evidence" value="ECO:0007669"/>
    <property type="project" value="InterPro"/>
</dbReference>
<accession>A0A074MCM5</accession>
<dbReference type="FunFam" id="3.90.76.10:FF:000001">
    <property type="entry name" value="Oligopeptide ABC transporter substrate-binding protein"/>
    <property type="match status" value="1"/>
</dbReference>
<feature type="chain" id="PRO_5038377109" description="Solute-binding protein family 5 domain-containing protein" evidence="6">
    <location>
        <begin position="22"/>
        <end position="543"/>
    </location>
</feature>
<evidence type="ECO:0000313" key="8">
    <source>
        <dbReference type="EMBL" id="KEO83602.1"/>
    </source>
</evidence>
<dbReference type="PANTHER" id="PTHR30290">
    <property type="entry name" value="PERIPLASMIC BINDING COMPONENT OF ABC TRANSPORTER"/>
    <property type="match status" value="1"/>
</dbReference>
<evidence type="ECO:0000256" key="3">
    <source>
        <dbReference type="ARBA" id="ARBA00022448"/>
    </source>
</evidence>
<dbReference type="InterPro" id="IPR039424">
    <property type="entry name" value="SBP_5"/>
</dbReference>
<dbReference type="GO" id="GO:1904680">
    <property type="term" value="F:peptide transmembrane transporter activity"/>
    <property type="evidence" value="ECO:0007669"/>
    <property type="project" value="TreeGrafter"/>
</dbReference>
<evidence type="ECO:0000256" key="1">
    <source>
        <dbReference type="ARBA" id="ARBA00004196"/>
    </source>
</evidence>
<comment type="similarity">
    <text evidence="2">Belongs to the bacterial solute-binding protein 5 family.</text>
</comment>
<dbReference type="Proteomes" id="UP000027931">
    <property type="component" value="Unassembled WGS sequence"/>
</dbReference>
<dbReference type="Gene3D" id="3.90.76.10">
    <property type="entry name" value="Dipeptide-binding Protein, Domain 1"/>
    <property type="match status" value="1"/>
</dbReference>
<comment type="subcellular location">
    <subcellularLocation>
        <location evidence="1">Cell envelope</location>
    </subcellularLocation>
</comment>
<dbReference type="PIRSF" id="PIRSF002741">
    <property type="entry name" value="MppA"/>
    <property type="match status" value="1"/>
</dbReference>
<keyword evidence="4 6" id="KW-0732">Signal</keyword>
<organism evidence="8 9">
    <name type="scientific">Tumebacillus flagellatus</name>
    <dbReference type="NCBI Taxonomy" id="1157490"/>
    <lineage>
        <taxon>Bacteria</taxon>
        <taxon>Bacillati</taxon>
        <taxon>Bacillota</taxon>
        <taxon>Bacilli</taxon>
        <taxon>Bacillales</taxon>
        <taxon>Alicyclobacillaceae</taxon>
        <taxon>Tumebacillus</taxon>
    </lineage>
</organism>
<dbReference type="InterPro" id="IPR030678">
    <property type="entry name" value="Peptide/Ni-bd"/>
</dbReference>
<dbReference type="SUPFAM" id="SSF53850">
    <property type="entry name" value="Periplasmic binding protein-like II"/>
    <property type="match status" value="1"/>
</dbReference>
<dbReference type="InterPro" id="IPR000914">
    <property type="entry name" value="SBP_5_dom"/>
</dbReference>
<feature type="domain" description="Solute-binding protein family 5" evidence="7">
    <location>
        <begin position="81"/>
        <end position="463"/>
    </location>
</feature>
<evidence type="ECO:0000259" key="7">
    <source>
        <dbReference type="Pfam" id="PF00496"/>
    </source>
</evidence>
<dbReference type="STRING" id="1157490.EL26_09325"/>
<dbReference type="Gene3D" id="3.10.105.10">
    <property type="entry name" value="Dipeptide-binding Protein, Domain 3"/>
    <property type="match status" value="1"/>
</dbReference>